<gene>
    <name evidence="3" type="ORF">RHOBADRAFT_54465</name>
</gene>
<feature type="transmembrane region" description="Helical" evidence="2">
    <location>
        <begin position="12"/>
        <end position="28"/>
    </location>
</feature>
<keyword evidence="2" id="KW-0472">Membrane</keyword>
<feature type="compositionally biased region" description="Polar residues" evidence="1">
    <location>
        <begin position="346"/>
        <end position="373"/>
    </location>
</feature>
<feature type="region of interest" description="Disordered" evidence="1">
    <location>
        <begin position="92"/>
        <end position="116"/>
    </location>
</feature>
<evidence type="ECO:0000313" key="4">
    <source>
        <dbReference type="Proteomes" id="UP000053890"/>
    </source>
</evidence>
<dbReference type="InterPro" id="IPR026505">
    <property type="entry name" value="Solute_c_fam_35_mem_F3/F4"/>
</dbReference>
<name>A0A0P9ENZ5_RHOGW</name>
<feature type="region of interest" description="Disordered" evidence="1">
    <location>
        <begin position="287"/>
        <end position="405"/>
    </location>
</feature>
<keyword evidence="2" id="KW-1133">Transmembrane helix</keyword>
<keyword evidence="2" id="KW-0812">Transmembrane</keyword>
<dbReference type="RefSeq" id="XP_018269921.1">
    <property type="nucleotide sequence ID" value="XM_018417325.1"/>
</dbReference>
<proteinExistence type="predicted"/>
<evidence type="ECO:0008006" key="5">
    <source>
        <dbReference type="Google" id="ProtNLM"/>
    </source>
</evidence>
<evidence type="ECO:0000256" key="2">
    <source>
        <dbReference type="SAM" id="Phobius"/>
    </source>
</evidence>
<feature type="transmembrane region" description="Helical" evidence="2">
    <location>
        <begin position="412"/>
        <end position="435"/>
    </location>
</feature>
<dbReference type="PANTHER" id="PTHR19346:SF4">
    <property type="entry name" value="SUGAR PHOSPHATE TRANSPORTER DOMAIN-CONTAINING PROTEIN"/>
    <property type="match status" value="1"/>
</dbReference>
<feature type="transmembrane region" description="Helical" evidence="2">
    <location>
        <begin position="151"/>
        <end position="168"/>
    </location>
</feature>
<sequence length="549" mass="58507">MGAPKAGLDGKTTGAAILLAVVLVAYTIQTELASHVQHQLGYKKPFFLFYLTHSGYTLLVPAHVLVLRLTGTPIRSTFADLRDLLTYHFRTPSPHDDPDGAAIPVSPKVPRSRSDRSLYRHTSPNAVTRYLPAALADIAEQDWVQNLAKKAGILTIFISAPALSWYAAVPLTSMTDITAIYNVFAFWAYLLSLYYLPSPASARESPSHRLFNLLSVVLAVCGVFVIAYGDATGSPDGEGANRLIGNGLALFGSIAYAGYEVWYKIHIALPDSTPDDQPLTPILPVHQRQSSRRPLLAHGAPSPSSAARAAGTPDTLAAAIDDLDSRPASDSDDDDDDDREDRGPASETSSLLNSPVRTPTRSGSPVGGHSSNLSSSSRAAPAPPTRPRLGVPRRLSHAATSPRPPRASPTLFLLYSNVLTSLIGLCTLLFLWIPIPLLQLVGWEDFEWPPVEARWALAGIIASGVVFNGGFMLLISLLGPVIASVANLLTLILVAAADALFVPSAPPITRSTLLGGGMIVTAFAGLIAGEVRSHQQHAKGRGADEVDQR</sequence>
<feature type="transmembrane region" description="Helical" evidence="2">
    <location>
        <begin position="455"/>
        <end position="474"/>
    </location>
</feature>
<feature type="transmembrane region" description="Helical" evidence="2">
    <location>
        <begin position="481"/>
        <end position="501"/>
    </location>
</feature>
<feature type="transmembrane region" description="Helical" evidence="2">
    <location>
        <begin position="513"/>
        <end position="531"/>
    </location>
</feature>
<reference evidence="3 4" key="1">
    <citation type="journal article" date="2015" name="Front. Microbiol.">
        <title>Genome sequence of the plant growth promoting endophytic yeast Rhodotorula graminis WP1.</title>
        <authorList>
            <person name="Firrincieli A."/>
            <person name="Otillar R."/>
            <person name="Salamov A."/>
            <person name="Schmutz J."/>
            <person name="Khan Z."/>
            <person name="Redman R.S."/>
            <person name="Fleck N.D."/>
            <person name="Lindquist E."/>
            <person name="Grigoriev I.V."/>
            <person name="Doty S.L."/>
        </authorList>
    </citation>
    <scope>NUCLEOTIDE SEQUENCE [LARGE SCALE GENOMIC DNA]</scope>
    <source>
        <strain evidence="3 4">WP1</strain>
    </source>
</reference>
<dbReference type="AlphaFoldDB" id="A0A0P9ENZ5"/>
<dbReference type="OMA" id="CAVPMTS"/>
<evidence type="ECO:0000313" key="3">
    <source>
        <dbReference type="EMBL" id="KPV73872.1"/>
    </source>
</evidence>
<feature type="transmembrane region" description="Helical" evidence="2">
    <location>
        <begin position="210"/>
        <end position="228"/>
    </location>
</feature>
<dbReference type="Proteomes" id="UP000053890">
    <property type="component" value="Unassembled WGS sequence"/>
</dbReference>
<evidence type="ECO:0000256" key="1">
    <source>
        <dbReference type="SAM" id="MobiDB-lite"/>
    </source>
</evidence>
<dbReference type="EMBL" id="KQ474081">
    <property type="protein sequence ID" value="KPV73872.1"/>
    <property type="molecule type" value="Genomic_DNA"/>
</dbReference>
<dbReference type="OrthoDB" id="10062838at2759"/>
<dbReference type="PANTHER" id="PTHR19346">
    <property type="entry name" value="SUGAR PHOSPHATE TRANSPORTER DOMAIN-CONTAINING PROTEIN"/>
    <property type="match status" value="1"/>
</dbReference>
<feature type="transmembrane region" description="Helical" evidence="2">
    <location>
        <begin position="48"/>
        <end position="67"/>
    </location>
</feature>
<dbReference type="STRING" id="578459.A0A0P9ENZ5"/>
<dbReference type="GeneID" id="28977773"/>
<feature type="compositionally biased region" description="Low complexity" evidence="1">
    <location>
        <begin position="294"/>
        <end position="311"/>
    </location>
</feature>
<keyword evidence="4" id="KW-1185">Reference proteome</keyword>
<protein>
    <recommendedName>
        <fullName evidence="5">EamA domain-containing protein</fullName>
    </recommendedName>
</protein>
<feature type="transmembrane region" description="Helical" evidence="2">
    <location>
        <begin position="240"/>
        <end position="259"/>
    </location>
</feature>
<organism evidence="3 4">
    <name type="scientific">Rhodotorula graminis (strain WP1)</name>
    <dbReference type="NCBI Taxonomy" id="578459"/>
    <lineage>
        <taxon>Eukaryota</taxon>
        <taxon>Fungi</taxon>
        <taxon>Dikarya</taxon>
        <taxon>Basidiomycota</taxon>
        <taxon>Pucciniomycotina</taxon>
        <taxon>Microbotryomycetes</taxon>
        <taxon>Sporidiobolales</taxon>
        <taxon>Sporidiobolaceae</taxon>
        <taxon>Rhodotorula</taxon>
    </lineage>
</organism>
<feature type="compositionally biased region" description="Acidic residues" evidence="1">
    <location>
        <begin position="330"/>
        <end position="339"/>
    </location>
</feature>
<accession>A0A0P9ENZ5</accession>
<feature type="transmembrane region" description="Helical" evidence="2">
    <location>
        <begin position="180"/>
        <end position="198"/>
    </location>
</feature>